<evidence type="ECO:0000313" key="2">
    <source>
        <dbReference type="Proteomes" id="UP000053039"/>
    </source>
</evidence>
<gene>
    <name evidence="1" type="ORF">AQI94_42010</name>
</gene>
<proteinExistence type="predicted"/>
<organism evidence="1 2">
    <name type="scientific">Streptomyces pseudovenezuelae</name>
    <dbReference type="NCBI Taxonomy" id="67350"/>
    <lineage>
        <taxon>Bacteria</taxon>
        <taxon>Bacillati</taxon>
        <taxon>Actinomycetota</taxon>
        <taxon>Actinomycetes</taxon>
        <taxon>Kitasatosporales</taxon>
        <taxon>Streptomycetaceae</taxon>
        <taxon>Streptomyces</taxon>
        <taxon>Streptomyces aurantiacus group</taxon>
    </lineage>
</organism>
<dbReference type="AlphaFoldDB" id="A0A117PMN6"/>
<comment type="caution">
    <text evidence="1">The sequence shown here is derived from an EMBL/GenBank/DDBJ whole genome shotgun (WGS) entry which is preliminary data.</text>
</comment>
<name>A0A117PMN6_9ACTN</name>
<accession>A0A117PMN6</accession>
<dbReference type="OrthoDB" id="2187056at2"/>
<dbReference type="EMBL" id="LMWM01000060">
    <property type="protein sequence ID" value="KUM82356.1"/>
    <property type="molecule type" value="Genomic_DNA"/>
</dbReference>
<protein>
    <submittedName>
        <fullName evidence="1">Uncharacterized protein</fullName>
    </submittedName>
</protein>
<dbReference type="Proteomes" id="UP000053039">
    <property type="component" value="Unassembled WGS sequence"/>
</dbReference>
<dbReference type="RefSeq" id="WP_036417067.1">
    <property type="nucleotide sequence ID" value="NZ_KQ948157.1"/>
</dbReference>
<evidence type="ECO:0000313" key="1">
    <source>
        <dbReference type="EMBL" id="KUM82356.1"/>
    </source>
</evidence>
<sequence length="187" mass="20679">MADLAGALDAALRARYRLTEVKTPITQRRGLTARMNQLEKTLSQQGDRKGSAGVRAAKAAGISPRTWERWRKGEQKPGAASVRKLETLFNRLVTLPRTRRALASKGVPNRVTVTAEINWNGYKNRTAYRTTTLYPMKSVMARVIRTWATAGPEAAADVFQSGTAQAHNVPEEPGIQFEGDDVEIEFP</sequence>
<reference evidence="1 2" key="1">
    <citation type="submission" date="2015-10" db="EMBL/GenBank/DDBJ databases">
        <title>Draft genome sequence of Streptomyces pseudovenezuelae DSM 40212, type strain for the species Streptomyces pseudovenezuelae.</title>
        <authorList>
            <person name="Ruckert C."/>
            <person name="Winkler A."/>
            <person name="Kalinowski J."/>
            <person name="Kampfer P."/>
            <person name="Glaeser S."/>
        </authorList>
    </citation>
    <scope>NUCLEOTIDE SEQUENCE [LARGE SCALE GENOMIC DNA]</scope>
    <source>
        <strain evidence="1 2">DSM 40212</strain>
    </source>
</reference>